<proteinExistence type="predicted"/>
<name>A0AAP6ZUL2_9VIBR</name>
<keyword evidence="2" id="KW-0472">Membrane</keyword>
<evidence type="ECO:0000256" key="2">
    <source>
        <dbReference type="SAM" id="Phobius"/>
    </source>
</evidence>
<evidence type="ECO:0000313" key="3">
    <source>
        <dbReference type="EMBL" id="NOJ25708.1"/>
    </source>
</evidence>
<organism evidence="3 4">
    <name type="scientific">Vibrio coralliilyticus</name>
    <dbReference type="NCBI Taxonomy" id="190893"/>
    <lineage>
        <taxon>Bacteria</taxon>
        <taxon>Pseudomonadati</taxon>
        <taxon>Pseudomonadota</taxon>
        <taxon>Gammaproteobacteria</taxon>
        <taxon>Vibrionales</taxon>
        <taxon>Vibrionaceae</taxon>
        <taxon>Vibrio</taxon>
    </lineage>
</organism>
<keyword evidence="2" id="KW-0812">Transmembrane</keyword>
<keyword evidence="2" id="KW-1133">Transmembrane helix</keyword>
<reference evidence="3 4" key="1">
    <citation type="submission" date="2019-09" db="EMBL/GenBank/DDBJ databases">
        <title>Draft genome sequencing and comparative genomics of hatchery-associated Vibrios.</title>
        <authorList>
            <person name="Kehlet-Delgado H."/>
            <person name="Mueller R.S."/>
        </authorList>
    </citation>
    <scope>NUCLEOTIDE SEQUENCE [LARGE SCALE GENOMIC DNA]</scope>
    <source>
        <strain evidence="3 4">09-121-3</strain>
    </source>
</reference>
<evidence type="ECO:0000313" key="4">
    <source>
        <dbReference type="Proteomes" id="UP000576645"/>
    </source>
</evidence>
<feature type="transmembrane region" description="Helical" evidence="2">
    <location>
        <begin position="70"/>
        <end position="91"/>
    </location>
</feature>
<evidence type="ECO:0000256" key="1">
    <source>
        <dbReference type="SAM" id="MobiDB-lite"/>
    </source>
</evidence>
<feature type="region of interest" description="Disordered" evidence="1">
    <location>
        <begin position="37"/>
        <end position="64"/>
    </location>
</feature>
<feature type="compositionally biased region" description="Polar residues" evidence="1">
    <location>
        <begin position="53"/>
        <end position="64"/>
    </location>
</feature>
<protein>
    <submittedName>
        <fullName evidence="3">Uncharacterized protein</fullName>
    </submittedName>
</protein>
<gene>
    <name evidence="3" type="ORF">F0238_23590</name>
</gene>
<dbReference type="AlphaFoldDB" id="A0AAP6ZUL2"/>
<dbReference type="EMBL" id="VTXP01000020">
    <property type="protein sequence ID" value="NOJ25708.1"/>
    <property type="molecule type" value="Genomic_DNA"/>
</dbReference>
<dbReference type="RefSeq" id="WP_064486313.1">
    <property type="nucleotide sequence ID" value="NZ_CM004383.1"/>
</dbReference>
<sequence>MSFFDDLTNFGSGMLDSVGEGFDNLVTHATTPTQTVNATTQKQGAQEADNHGNIKTSASTANASSGIPTWAKYTAGGLGVVVVVTGLIVLAKGK</sequence>
<accession>A0AAP6ZUL2</accession>
<dbReference type="Proteomes" id="UP000576645">
    <property type="component" value="Unassembled WGS sequence"/>
</dbReference>
<comment type="caution">
    <text evidence="3">The sequence shown here is derived from an EMBL/GenBank/DDBJ whole genome shotgun (WGS) entry which is preliminary data.</text>
</comment>